<evidence type="ECO:0000256" key="1">
    <source>
        <dbReference type="ARBA" id="ARBA00022485"/>
    </source>
</evidence>
<feature type="domain" description="Radical SAM core" evidence="7">
    <location>
        <begin position="68"/>
        <end position="281"/>
    </location>
</feature>
<evidence type="ECO:0000256" key="3">
    <source>
        <dbReference type="ARBA" id="ARBA00022723"/>
    </source>
</evidence>
<dbReference type="PANTHER" id="PTHR30352">
    <property type="entry name" value="PYRUVATE FORMATE-LYASE-ACTIVATING ENZYME"/>
    <property type="match status" value="1"/>
</dbReference>
<dbReference type="InterPro" id="IPR006638">
    <property type="entry name" value="Elp3/MiaA/NifB-like_rSAM"/>
</dbReference>
<keyword evidence="1" id="KW-0004">4Fe-4S</keyword>
<dbReference type="OrthoDB" id="5682at2157"/>
<gene>
    <name evidence="8" type="ORF">MetfoDRAFT_1910</name>
</gene>
<dbReference type="SFLD" id="SFLDS00029">
    <property type="entry name" value="Radical_SAM"/>
    <property type="match status" value="1"/>
</dbReference>
<dbReference type="InterPro" id="IPR034457">
    <property type="entry name" value="Organic_radical-activating"/>
</dbReference>
<keyword evidence="5 6" id="KW-0411">Iron-sulfur</keyword>
<keyword evidence="9" id="KW-1185">Reference proteome</keyword>
<evidence type="ECO:0000256" key="6">
    <source>
        <dbReference type="PIRSR" id="PIRSR004869-50"/>
    </source>
</evidence>
<dbReference type="PATRIC" id="fig|647171.4.peg.1840"/>
<protein>
    <submittedName>
        <fullName evidence="8">Radical SAM domain protein</fullName>
    </submittedName>
</protein>
<dbReference type="Pfam" id="PF04055">
    <property type="entry name" value="Radical_SAM"/>
    <property type="match status" value="1"/>
</dbReference>
<feature type="binding site" evidence="6">
    <location>
        <position position="87"/>
    </location>
    <ligand>
        <name>[4Fe-4S] cluster</name>
        <dbReference type="ChEBI" id="CHEBI:49883"/>
        <note>4Fe-4S-S-AdoMet</note>
    </ligand>
</feature>
<evidence type="ECO:0000256" key="5">
    <source>
        <dbReference type="ARBA" id="ARBA00023014"/>
    </source>
</evidence>
<dbReference type="Gene3D" id="3.20.20.70">
    <property type="entry name" value="Aldolase class I"/>
    <property type="match status" value="1"/>
</dbReference>
<proteinExistence type="predicted"/>
<dbReference type="STRING" id="647171.MetfoDRAFT_1910"/>
<evidence type="ECO:0000256" key="2">
    <source>
        <dbReference type="ARBA" id="ARBA00022691"/>
    </source>
</evidence>
<evidence type="ECO:0000313" key="9">
    <source>
        <dbReference type="Proteomes" id="UP000003706"/>
    </source>
</evidence>
<dbReference type="InterPro" id="IPR007197">
    <property type="entry name" value="rSAM"/>
</dbReference>
<comment type="caution">
    <text evidence="8">The sequence shown here is derived from an EMBL/GenBank/DDBJ whole genome shotgun (WGS) entry which is preliminary data.</text>
</comment>
<dbReference type="Proteomes" id="UP000003706">
    <property type="component" value="Unassembled WGS sequence"/>
</dbReference>
<dbReference type="GO" id="GO:0046872">
    <property type="term" value="F:metal ion binding"/>
    <property type="evidence" value="ECO:0007669"/>
    <property type="project" value="UniProtKB-KW"/>
</dbReference>
<dbReference type="PIRSF" id="PIRSF004869">
    <property type="entry name" value="PflX_prd"/>
    <property type="match status" value="1"/>
</dbReference>
<evidence type="ECO:0000313" key="8">
    <source>
        <dbReference type="EMBL" id="EHP83693.1"/>
    </source>
</evidence>
<name>H1L1I6_9EURY</name>
<organism evidence="8 9">
    <name type="scientific">Methanotorris formicicus Mc-S-70</name>
    <dbReference type="NCBI Taxonomy" id="647171"/>
    <lineage>
        <taxon>Archaea</taxon>
        <taxon>Methanobacteriati</taxon>
        <taxon>Methanobacteriota</taxon>
        <taxon>Methanomada group</taxon>
        <taxon>Methanococci</taxon>
        <taxon>Methanococcales</taxon>
        <taxon>Methanocaldococcaceae</taxon>
        <taxon>Methanotorris</taxon>
    </lineage>
</organism>
<comment type="cofactor">
    <cofactor evidence="6">
        <name>[4Fe-4S] cluster</name>
        <dbReference type="ChEBI" id="CHEBI:49883"/>
    </cofactor>
    <text evidence="6">Binds 1 [4Fe-4S] cluster. The cluster is coordinated with 3 cysteines and an exchangeable S-adenosyl-L-methionine.</text>
</comment>
<evidence type="ECO:0000256" key="4">
    <source>
        <dbReference type="ARBA" id="ARBA00023004"/>
    </source>
</evidence>
<feature type="binding site" evidence="6">
    <location>
        <position position="90"/>
    </location>
    <ligand>
        <name>[4Fe-4S] cluster</name>
        <dbReference type="ChEBI" id="CHEBI:49883"/>
        <note>4Fe-4S-S-AdoMet</note>
    </ligand>
</feature>
<keyword evidence="2 6" id="KW-0949">S-adenosyl-L-methionine</keyword>
<dbReference type="SUPFAM" id="SSF102114">
    <property type="entry name" value="Radical SAM enzymes"/>
    <property type="match status" value="1"/>
</dbReference>
<dbReference type="PROSITE" id="PS51918">
    <property type="entry name" value="RADICAL_SAM"/>
    <property type="match status" value="1"/>
</dbReference>
<dbReference type="InterPro" id="IPR016431">
    <property type="entry name" value="Pyrv-formate_lyase-activ_prd"/>
</dbReference>
<dbReference type="GO" id="GO:0003824">
    <property type="term" value="F:catalytic activity"/>
    <property type="evidence" value="ECO:0007669"/>
    <property type="project" value="InterPro"/>
</dbReference>
<accession>H1L1I6</accession>
<dbReference type="NCBIfam" id="TIGR04337">
    <property type="entry name" value="AmmeMemoSam_rS"/>
    <property type="match status" value="1"/>
</dbReference>
<reference evidence="8 9" key="1">
    <citation type="submission" date="2011-09" db="EMBL/GenBank/DDBJ databases">
        <title>The draft genome of Methanotorris formicicus Mc-S-70.</title>
        <authorList>
            <consortium name="US DOE Joint Genome Institute (JGI-PGF)"/>
            <person name="Lucas S."/>
            <person name="Han J."/>
            <person name="Lapidus A."/>
            <person name="Cheng J.-F."/>
            <person name="Goodwin L."/>
            <person name="Pitluck S."/>
            <person name="Peters L."/>
            <person name="Land M.L."/>
            <person name="Hauser L."/>
            <person name="Sieprawska-Lupa M."/>
            <person name="Takai K."/>
            <person name="Miyazaki J."/>
            <person name="Whitman W."/>
            <person name="Woyke T.J."/>
        </authorList>
    </citation>
    <scope>NUCLEOTIDE SEQUENCE [LARGE SCALE GENOMIC DNA]</scope>
    <source>
        <strain evidence="8 9">Mc-S-70</strain>
    </source>
</reference>
<evidence type="ECO:0000259" key="7">
    <source>
        <dbReference type="PROSITE" id="PS51918"/>
    </source>
</evidence>
<dbReference type="SFLD" id="SFLDG01101">
    <property type="entry name" value="Uncharacterised_Radical_SAM_Su"/>
    <property type="match status" value="1"/>
</dbReference>
<dbReference type="RefSeq" id="WP_007045329.1">
    <property type="nucleotide sequence ID" value="NZ_AGJL01000080.1"/>
</dbReference>
<keyword evidence="4 6" id="KW-0408">Iron</keyword>
<keyword evidence="3 6" id="KW-0479">Metal-binding</keyword>
<dbReference type="InterPro" id="IPR058240">
    <property type="entry name" value="rSAM_sf"/>
</dbReference>
<dbReference type="SMART" id="SM00729">
    <property type="entry name" value="Elp3"/>
    <property type="match status" value="1"/>
</dbReference>
<dbReference type="InterPro" id="IPR027596">
    <property type="entry name" value="AmmeMemoSam_rS"/>
</dbReference>
<dbReference type="CDD" id="cd01335">
    <property type="entry name" value="Radical_SAM"/>
    <property type="match status" value="1"/>
</dbReference>
<dbReference type="InterPro" id="IPR013785">
    <property type="entry name" value="Aldolase_TIM"/>
</dbReference>
<dbReference type="EMBL" id="AGJL01000080">
    <property type="protein sequence ID" value="EHP83693.1"/>
    <property type="molecule type" value="Genomic_DNA"/>
</dbReference>
<feature type="binding site" evidence="6">
    <location>
        <position position="83"/>
    </location>
    <ligand>
        <name>[4Fe-4S] cluster</name>
        <dbReference type="ChEBI" id="CHEBI:49883"/>
        <note>4Fe-4S-S-AdoMet</note>
    </ligand>
</feature>
<sequence length="337" mass="38586">MLKEAMFYEKLEKNRVKCNLCPRHCVILDGKRGFCRARKNIDGKLYAMGYGKLSSVAIDPIEKKPLFHFYPGSSVLSIATGGCNFRCKYCQNWQISQRAPDEIPYKEMYPEDIVNLTIEYNCEGISYTYTEPTIFYEIMYDTAILARKHRLYNAMVTNGYIEEEPLKKLPVDAMNIDIKGNAEFYKKVCQGTLDPVLRTCVLAKKLGIHVEVTNLIIPGYNDNEDDMLYIIEFVKDKLGKETPIHFTRFHPDYMLMDIPPTPVEVLEKARNMALEEGLKYVYIGNVPGHGGEHTYCPNCGALLIRRDIFNISIVDLDMTTKPPKCLVCGEKIDIITK</sequence>
<dbReference type="GO" id="GO:0051539">
    <property type="term" value="F:4 iron, 4 sulfur cluster binding"/>
    <property type="evidence" value="ECO:0007669"/>
    <property type="project" value="UniProtKB-KW"/>
</dbReference>
<dbReference type="PANTHER" id="PTHR30352:SF5">
    <property type="entry name" value="PYRUVATE FORMATE-LYASE 1-ACTIVATING ENZYME"/>
    <property type="match status" value="1"/>
</dbReference>
<dbReference type="AlphaFoldDB" id="H1L1I6"/>